<reference evidence="1 2" key="1">
    <citation type="submission" date="2023-08" db="EMBL/GenBank/DDBJ databases">
        <title>Implementing the SeqCode for naming new Mesorhizobium species isolated from Vachellia karroo root nodules.</title>
        <authorList>
            <person name="Van Lill M."/>
        </authorList>
    </citation>
    <scope>NUCLEOTIDE SEQUENCE [LARGE SCALE GENOMIC DNA]</scope>
    <source>
        <strain evidence="1 2">VK22B</strain>
    </source>
</reference>
<accession>A0ABU4YYG9</accession>
<organism evidence="1 2">
    <name type="scientific">Mesorhizobium captivum</name>
    <dbReference type="NCBI Taxonomy" id="3072319"/>
    <lineage>
        <taxon>Bacteria</taxon>
        <taxon>Pseudomonadati</taxon>
        <taxon>Pseudomonadota</taxon>
        <taxon>Alphaproteobacteria</taxon>
        <taxon>Hyphomicrobiales</taxon>
        <taxon>Phyllobacteriaceae</taxon>
        <taxon>Mesorhizobium</taxon>
    </lineage>
</organism>
<evidence type="ECO:0000313" key="2">
    <source>
        <dbReference type="Proteomes" id="UP001271249"/>
    </source>
</evidence>
<sequence>MPASFGKFTRKGQQMVRPILVEIAPGELLDKISILEIKAENIADISKRANVLLELEQLSRVRDEHLPTSEKLAGLYVELKAVNQELWLVEDNIRVEELNKRFGDRFIELARSVYRTNDRRAALKREINLLLKSAIIEEKSYESYD</sequence>
<dbReference type="Pfam" id="PF19662">
    <property type="entry name" value="DUF6165"/>
    <property type="match status" value="1"/>
</dbReference>
<evidence type="ECO:0000313" key="1">
    <source>
        <dbReference type="EMBL" id="MDX8492004.1"/>
    </source>
</evidence>
<gene>
    <name evidence="1" type="ORF">RFN29_10460</name>
</gene>
<dbReference type="InterPro" id="IPR046163">
    <property type="entry name" value="DUF6165"/>
</dbReference>
<keyword evidence="2" id="KW-1185">Reference proteome</keyword>
<dbReference type="Proteomes" id="UP001271249">
    <property type="component" value="Unassembled WGS sequence"/>
</dbReference>
<protein>
    <submittedName>
        <fullName evidence="1">DUF6165 family protein</fullName>
    </submittedName>
</protein>
<dbReference type="EMBL" id="JAVIJC010000008">
    <property type="protein sequence ID" value="MDX8492004.1"/>
    <property type="molecule type" value="Genomic_DNA"/>
</dbReference>
<name>A0ABU4YYG9_9HYPH</name>
<proteinExistence type="predicted"/>
<comment type="caution">
    <text evidence="1">The sequence shown here is derived from an EMBL/GenBank/DDBJ whole genome shotgun (WGS) entry which is preliminary data.</text>
</comment>